<dbReference type="Pfam" id="PF05114">
    <property type="entry name" value="MbnB_TglH_ChrH"/>
    <property type="match status" value="1"/>
</dbReference>
<dbReference type="AlphaFoldDB" id="A0A0F3IUY3"/>
<dbReference type="PANTHER" id="PTHR42194:SF1">
    <property type="entry name" value="UPF0276 PROTEIN HI_1600"/>
    <property type="match status" value="1"/>
</dbReference>
<accession>A0A0F3IUY3</accession>
<dbReference type="InterPro" id="IPR007801">
    <property type="entry name" value="MbnB/TglH/ChrH"/>
</dbReference>
<dbReference type="NCBIfam" id="NF003818">
    <property type="entry name" value="PRK05409.1"/>
    <property type="match status" value="1"/>
</dbReference>
<gene>
    <name evidence="1" type="ORF">VZ95_04330</name>
</gene>
<evidence type="ECO:0000313" key="2">
    <source>
        <dbReference type="Proteomes" id="UP000033774"/>
    </source>
</evidence>
<comment type="caution">
    <text evidence="1">The sequence shown here is derived from an EMBL/GenBank/DDBJ whole genome shotgun (WGS) entry which is preliminary data.</text>
</comment>
<dbReference type="InterPro" id="IPR036237">
    <property type="entry name" value="Xyl_isomerase-like_sf"/>
</dbReference>
<dbReference type="PATRIC" id="fig|552518.3.peg.4506"/>
<proteinExistence type="predicted"/>
<reference evidence="1 2" key="1">
    <citation type="submission" date="2015-03" db="EMBL/GenBank/DDBJ databases">
        <title>Draft genome sequence of Elstera litoralis.</title>
        <authorList>
            <person name="Rahalkar M.C."/>
            <person name="Dhakephalkar P.K."/>
            <person name="Pore S.D."/>
            <person name="Arora P."/>
            <person name="Kapse N.G."/>
            <person name="Pandit P.S."/>
        </authorList>
    </citation>
    <scope>NUCLEOTIDE SEQUENCE [LARGE SCALE GENOMIC DNA]</scope>
    <source>
        <strain evidence="1 2">Dia-1</strain>
    </source>
</reference>
<name>A0A0F3IUY3_9PROT</name>
<organism evidence="1 2">
    <name type="scientific">Elstera litoralis</name>
    <dbReference type="NCBI Taxonomy" id="552518"/>
    <lineage>
        <taxon>Bacteria</taxon>
        <taxon>Pseudomonadati</taxon>
        <taxon>Pseudomonadota</taxon>
        <taxon>Alphaproteobacteria</taxon>
        <taxon>Rhodospirillales</taxon>
        <taxon>Rhodospirillaceae</taxon>
        <taxon>Elstera</taxon>
    </lineage>
</organism>
<dbReference type="RefSeq" id="WP_045774785.1">
    <property type="nucleotide sequence ID" value="NZ_LAJY01000084.1"/>
</dbReference>
<dbReference type="SUPFAM" id="SSF51658">
    <property type="entry name" value="Xylose isomerase-like"/>
    <property type="match status" value="1"/>
</dbReference>
<dbReference type="Proteomes" id="UP000033774">
    <property type="component" value="Unassembled WGS sequence"/>
</dbReference>
<evidence type="ECO:0000313" key="1">
    <source>
        <dbReference type="EMBL" id="KJV10516.1"/>
    </source>
</evidence>
<dbReference type="Gene3D" id="3.20.20.150">
    <property type="entry name" value="Divalent-metal-dependent TIM barrel enzymes"/>
    <property type="match status" value="1"/>
</dbReference>
<dbReference type="OrthoDB" id="9763101at2"/>
<keyword evidence="2" id="KW-1185">Reference proteome</keyword>
<protein>
    <submittedName>
        <fullName evidence="1">Uncharacterized protein</fullName>
    </submittedName>
</protein>
<dbReference type="PANTHER" id="PTHR42194">
    <property type="entry name" value="UPF0276 PROTEIN HI_1600"/>
    <property type="match status" value="1"/>
</dbReference>
<sequence>MIDLALAPPLALGPAVAATAVGIGLRADHHSDFAALVAQPTALPVDFLEIHAENYLHPGSPTQRLLLALAERVPISLHCVGLSLGSAESVDEIHLSRIADLTEACSPALISDHLAWCRVGGRYLNDLLPLPYTSEALEVLARNIDRVQTRLGRKILLENPSTYVGFTENDWPEGAFIAELLRRTGCGLLLDVNNLYVSAQNQGLLPEDWLATYPLAVAEEIHLAGHTHRDGPEGGILIDTHAAPVAPAVWQLYETILGQIGPRPTLIEWDADLPDLAILLAEAEAARQRMPS</sequence>
<dbReference type="EMBL" id="LAJY01000084">
    <property type="protein sequence ID" value="KJV10516.1"/>
    <property type="molecule type" value="Genomic_DNA"/>
</dbReference>